<evidence type="ECO:0000313" key="3">
    <source>
        <dbReference type="EMBL" id="KAK7195080.1"/>
    </source>
</evidence>
<feature type="region of interest" description="Disordered" evidence="2">
    <location>
        <begin position="490"/>
        <end position="666"/>
    </location>
</feature>
<feature type="region of interest" description="Disordered" evidence="2">
    <location>
        <begin position="688"/>
        <end position="746"/>
    </location>
</feature>
<feature type="compositionally biased region" description="Basic and acidic residues" evidence="2">
    <location>
        <begin position="1161"/>
        <end position="1171"/>
    </location>
</feature>
<feature type="compositionally biased region" description="Low complexity" evidence="2">
    <location>
        <begin position="57"/>
        <end position="75"/>
    </location>
</feature>
<reference evidence="3 4" key="1">
    <citation type="journal article" date="2021" name="MBio">
        <title>A New Model Trypanosomatid, Novymonas esmeraldas: Genomic Perception of Its 'Candidatus Pandoraea novymonadis' Endosymbiont.</title>
        <authorList>
            <person name="Zakharova A."/>
            <person name="Saura A."/>
            <person name="Butenko A."/>
            <person name="Podesvova L."/>
            <person name="Warmusova S."/>
            <person name="Kostygov A.Y."/>
            <person name="Nenarokova A."/>
            <person name="Lukes J."/>
            <person name="Opperdoes F.R."/>
            <person name="Yurchenko V."/>
        </authorList>
    </citation>
    <scope>NUCLEOTIDE SEQUENCE [LARGE SCALE GENOMIC DNA]</scope>
    <source>
        <strain evidence="3 4">E262AT.01</strain>
    </source>
</reference>
<feature type="region of interest" description="Disordered" evidence="2">
    <location>
        <begin position="762"/>
        <end position="787"/>
    </location>
</feature>
<feature type="compositionally biased region" description="Basic and acidic residues" evidence="2">
    <location>
        <begin position="705"/>
        <end position="714"/>
    </location>
</feature>
<sequence>MPHNTGEKQRRPSPRAESVDKASTSPSYPSGQESGNTPGTGGSSDSGAAVGGHRGARQPPAATAASARAVAAGRTPPYHSSISGGGRRGGPEGGGAAAAPRDRAAFASSPEYGRAMAQLLDSVASPLSTSASRTPPRSAASTPGYGASHLPAHRTHDSQRHQPSPSHTDAAPAAAAATATETRRHAGESTEWGHRTPPQRQQQHHRDSHDRPATQRSPPPPAHTPHQRGSAGPRAAAAAATVHASAISEDTASSTSQYTSTPLEDSRERHGSDWASPAEVLQLRTLCRDVVARHQREMQLLRAELAKAQEECAAYARERATVLELRHAYEDGVAARAKATEREAQWTEERALLRVQMESVVVENERLQLTVAKQQQQQQQRRIASHPHQTPTRGGGGGAAGRDRVRAAVQAVALAASTAASASSQSPSASWPPSADPVTTTTTTGSLAAPQSRGALASSATNAPDAAAAAASSAALTVAPPAEATSPYAFLSSVSSSPPPEALRGTERDATRTSAAAPNEGPPHRRLLAAASGPLPSASSAAQPQEASTLLDSPSGTGEDSGADGEVGGPGSVQPQRRGVTLLGDDLHNSSLMTPSLSTSSGTAPSRGAGNPAAQHMRRQQLQSSHPGAVDAAEEAVDTGEAEQDPSYARGATDVSSTSGVSSSPSPVTAIRAMMLAGSGLVQVGDRREAHHHHHHHHHPMHGGGPDRQDHDATEAAVSASAASRAAKAPKDPLSPSPTAPTAGAAAGAGAAGAAAAGAAATGTSTTSPATTATTPSLGSTAVTGSSTASGWSVQYLYQLPRTPAEALQEELRMLGELRRLREEHHTLVAELNHVRAAGEMDTSRREQQHLRLAQAHEQARQRAAEWELEARQLEAEVLRLTRQVADSQDALESALREGRRQHQQSQTRLAELEASCRASLVCTRDELAVTVGVLRCSLREAATRHASSTSSAAASSAASSAELHREAEERQRTLSRVQEELHSVRAAHAELQDTHSAMQAAALMARAQLESEVAQSCDKLAAAARDRQLAESRIDELEAEVERLRAAAIASEGCMQAMDERLRLATGELAAQQEQLDEASAWHARALGAEEELATQRGIYDREIGIYREATRALQDRHHAERQELMKRYERLQVRYEATKMRLTAAMSKFGAAAVLDTTPDSRRSRHDSAGGRARPTTTQDNTAGGNTPNTACASSPPAAIVTSGESSPDTTAAVTVYDSLHALRVSATVAERLLRSLNRTASPYR</sequence>
<dbReference type="Proteomes" id="UP001430356">
    <property type="component" value="Unassembled WGS sequence"/>
</dbReference>
<feature type="coiled-coil region" evidence="1">
    <location>
        <begin position="1116"/>
        <end position="1143"/>
    </location>
</feature>
<feature type="region of interest" description="Disordered" evidence="2">
    <location>
        <begin position="1157"/>
        <end position="1211"/>
    </location>
</feature>
<feature type="compositionally biased region" description="Polar residues" evidence="2">
    <location>
        <begin position="21"/>
        <end position="33"/>
    </location>
</feature>
<protein>
    <submittedName>
        <fullName evidence="3">Uncharacterized protein</fullName>
    </submittedName>
</protein>
<feature type="compositionally biased region" description="Polar residues" evidence="2">
    <location>
        <begin position="1177"/>
        <end position="1195"/>
    </location>
</feature>
<feature type="compositionally biased region" description="Basic and acidic residues" evidence="2">
    <location>
        <begin position="963"/>
        <end position="976"/>
    </location>
</feature>
<feature type="region of interest" description="Disordered" evidence="2">
    <location>
        <begin position="1"/>
        <end position="110"/>
    </location>
</feature>
<proteinExistence type="predicted"/>
<gene>
    <name evidence="3" type="ORF">NESM_000431000</name>
</gene>
<feature type="compositionally biased region" description="Polar residues" evidence="2">
    <location>
        <begin position="248"/>
        <end position="263"/>
    </location>
</feature>
<feature type="compositionally biased region" description="Low complexity" evidence="2">
    <location>
        <begin position="168"/>
        <end position="180"/>
    </location>
</feature>
<feature type="compositionally biased region" description="Low complexity" evidence="2">
    <location>
        <begin position="231"/>
        <end position="246"/>
    </location>
</feature>
<evidence type="ECO:0000313" key="4">
    <source>
        <dbReference type="Proteomes" id="UP001430356"/>
    </source>
</evidence>
<keyword evidence="1" id="KW-0175">Coiled coil</keyword>
<feature type="compositionally biased region" description="Low complexity" evidence="2">
    <location>
        <begin position="715"/>
        <end position="727"/>
    </location>
</feature>
<feature type="compositionally biased region" description="Basic and acidic residues" evidence="2">
    <location>
        <begin position="1"/>
        <end position="10"/>
    </location>
</feature>
<feature type="coiled-coil region" evidence="1">
    <location>
        <begin position="291"/>
        <end position="318"/>
    </location>
</feature>
<feature type="compositionally biased region" description="Low complexity" evidence="2">
    <location>
        <begin position="125"/>
        <end position="143"/>
    </location>
</feature>
<evidence type="ECO:0000256" key="1">
    <source>
        <dbReference type="SAM" id="Coils"/>
    </source>
</evidence>
<feature type="region of interest" description="Disordered" evidence="2">
    <location>
        <begin position="945"/>
        <end position="976"/>
    </location>
</feature>
<dbReference type="EMBL" id="JAECZO010000047">
    <property type="protein sequence ID" value="KAK7195080.1"/>
    <property type="molecule type" value="Genomic_DNA"/>
</dbReference>
<feature type="region of interest" description="Disordered" evidence="2">
    <location>
        <begin position="125"/>
        <end position="273"/>
    </location>
</feature>
<feature type="compositionally biased region" description="Low complexity" evidence="2">
    <location>
        <begin position="590"/>
        <end position="601"/>
    </location>
</feature>
<name>A0AAW0EQ17_9TRYP</name>
<evidence type="ECO:0000256" key="2">
    <source>
        <dbReference type="SAM" id="MobiDB-lite"/>
    </source>
</evidence>
<feature type="coiled-coil region" evidence="1">
    <location>
        <begin position="818"/>
        <end position="916"/>
    </location>
</feature>
<accession>A0AAW0EQ17</accession>
<feature type="region of interest" description="Disordered" evidence="2">
    <location>
        <begin position="372"/>
        <end position="403"/>
    </location>
</feature>
<feature type="compositionally biased region" description="Low complexity" evidence="2">
    <location>
        <begin position="419"/>
        <end position="444"/>
    </location>
</feature>
<feature type="compositionally biased region" description="Basic and acidic residues" evidence="2">
    <location>
        <begin position="181"/>
        <end position="194"/>
    </location>
</feature>
<feature type="coiled-coil region" evidence="1">
    <location>
        <begin position="1021"/>
        <end position="1076"/>
    </location>
</feature>
<feature type="compositionally biased region" description="Low complexity" evidence="2">
    <location>
        <begin position="945"/>
        <end position="962"/>
    </location>
</feature>
<comment type="caution">
    <text evidence="3">The sequence shown here is derived from an EMBL/GenBank/DDBJ whole genome shotgun (WGS) entry which is preliminary data.</text>
</comment>
<keyword evidence="4" id="KW-1185">Reference proteome</keyword>
<feature type="compositionally biased region" description="Basic and acidic residues" evidence="2">
    <location>
        <begin position="204"/>
        <end position="213"/>
    </location>
</feature>
<feature type="region of interest" description="Disordered" evidence="2">
    <location>
        <begin position="419"/>
        <end position="460"/>
    </location>
</feature>
<feature type="compositionally biased region" description="Low complexity" evidence="2">
    <location>
        <begin position="528"/>
        <end position="548"/>
    </location>
</feature>
<organism evidence="3 4">
    <name type="scientific">Novymonas esmeraldas</name>
    <dbReference type="NCBI Taxonomy" id="1808958"/>
    <lineage>
        <taxon>Eukaryota</taxon>
        <taxon>Discoba</taxon>
        <taxon>Euglenozoa</taxon>
        <taxon>Kinetoplastea</taxon>
        <taxon>Metakinetoplastina</taxon>
        <taxon>Trypanosomatida</taxon>
        <taxon>Trypanosomatidae</taxon>
        <taxon>Novymonas</taxon>
    </lineage>
</organism>
<feature type="compositionally biased region" description="Gly residues" evidence="2">
    <location>
        <begin position="83"/>
        <end position="96"/>
    </location>
</feature>
<feature type="compositionally biased region" description="Gly residues" evidence="2">
    <location>
        <begin position="38"/>
        <end position="53"/>
    </location>
</feature>
<dbReference type="AlphaFoldDB" id="A0AAW0EQ17"/>
<feature type="compositionally biased region" description="Basic residues" evidence="2">
    <location>
        <begin position="690"/>
        <end position="701"/>
    </location>
</feature>
<feature type="compositionally biased region" description="Low complexity" evidence="2">
    <location>
        <begin position="655"/>
        <end position="666"/>
    </location>
</feature>
<feature type="compositionally biased region" description="Acidic residues" evidence="2">
    <location>
        <begin position="632"/>
        <end position="644"/>
    </location>
</feature>